<accession>A0A1Q3DDQ8</accession>
<name>A0A1Q3DDQ8_CEPFO</name>
<keyword evidence="7" id="KW-1185">Reference proteome</keyword>
<feature type="domain" description="Glycosyl hydrolase family 32 N-terminal" evidence="5">
    <location>
        <begin position="48"/>
        <end position="338"/>
    </location>
</feature>
<dbReference type="SMART" id="SM00640">
    <property type="entry name" value="Glyco_32"/>
    <property type="match status" value="1"/>
</dbReference>
<dbReference type="SUPFAM" id="SSF75005">
    <property type="entry name" value="Arabinanase/levansucrase/invertase"/>
    <property type="match status" value="1"/>
</dbReference>
<keyword evidence="3" id="KW-0326">Glycosidase</keyword>
<keyword evidence="4" id="KW-0732">Signal</keyword>
<reference evidence="7" key="1">
    <citation type="submission" date="2016-04" db="EMBL/GenBank/DDBJ databases">
        <title>Cephalotus genome sequencing.</title>
        <authorList>
            <person name="Fukushima K."/>
            <person name="Hasebe M."/>
            <person name="Fang X."/>
        </authorList>
    </citation>
    <scope>NUCLEOTIDE SEQUENCE [LARGE SCALE GENOMIC DNA]</scope>
    <source>
        <strain evidence="7">cv. St1</strain>
    </source>
</reference>
<gene>
    <name evidence="6" type="ORF">CFOL_v3_33974</name>
</gene>
<dbReference type="OrthoDB" id="202537at2759"/>
<dbReference type="InterPro" id="IPR023296">
    <property type="entry name" value="Glyco_hydro_beta-prop_sf"/>
</dbReference>
<organism evidence="6 7">
    <name type="scientific">Cephalotus follicularis</name>
    <name type="common">Albany pitcher plant</name>
    <dbReference type="NCBI Taxonomy" id="3775"/>
    <lineage>
        <taxon>Eukaryota</taxon>
        <taxon>Viridiplantae</taxon>
        <taxon>Streptophyta</taxon>
        <taxon>Embryophyta</taxon>
        <taxon>Tracheophyta</taxon>
        <taxon>Spermatophyta</taxon>
        <taxon>Magnoliopsida</taxon>
        <taxon>eudicotyledons</taxon>
        <taxon>Gunneridae</taxon>
        <taxon>Pentapetalae</taxon>
        <taxon>rosids</taxon>
        <taxon>fabids</taxon>
        <taxon>Oxalidales</taxon>
        <taxon>Cephalotaceae</taxon>
        <taxon>Cephalotus</taxon>
    </lineage>
</organism>
<feature type="non-terminal residue" evidence="6">
    <location>
        <position position="1"/>
    </location>
</feature>
<keyword evidence="2" id="KW-0378">Hydrolase</keyword>
<protein>
    <submittedName>
        <fullName evidence="6">Glyco_hydro_32N domain-containing protein</fullName>
    </submittedName>
</protein>
<evidence type="ECO:0000256" key="4">
    <source>
        <dbReference type="SAM" id="SignalP"/>
    </source>
</evidence>
<evidence type="ECO:0000259" key="5">
    <source>
        <dbReference type="Pfam" id="PF00251"/>
    </source>
</evidence>
<evidence type="ECO:0000313" key="6">
    <source>
        <dbReference type="EMBL" id="GAV90565.1"/>
    </source>
</evidence>
<dbReference type="GO" id="GO:0004553">
    <property type="term" value="F:hydrolase activity, hydrolyzing O-glycosyl compounds"/>
    <property type="evidence" value="ECO:0007669"/>
    <property type="project" value="InterPro"/>
</dbReference>
<feature type="non-terminal residue" evidence="6">
    <location>
        <position position="339"/>
    </location>
</feature>
<evidence type="ECO:0000256" key="3">
    <source>
        <dbReference type="ARBA" id="ARBA00023295"/>
    </source>
</evidence>
<dbReference type="InterPro" id="IPR013148">
    <property type="entry name" value="Glyco_hydro_32_N"/>
</dbReference>
<dbReference type="Gene3D" id="2.115.10.20">
    <property type="entry name" value="Glycosyl hydrolase domain, family 43"/>
    <property type="match status" value="1"/>
</dbReference>
<dbReference type="InterPro" id="IPR050551">
    <property type="entry name" value="Fructan_Metab_Enzymes"/>
</dbReference>
<dbReference type="AlphaFoldDB" id="A0A1Q3DDQ8"/>
<evidence type="ECO:0000313" key="7">
    <source>
        <dbReference type="Proteomes" id="UP000187406"/>
    </source>
</evidence>
<feature type="signal peptide" evidence="4">
    <location>
        <begin position="1"/>
        <end position="23"/>
    </location>
</feature>
<dbReference type="InParanoid" id="A0A1Q3DDQ8"/>
<comment type="similarity">
    <text evidence="1">Belongs to the glycosyl hydrolase 32 family.</text>
</comment>
<dbReference type="Proteomes" id="UP000187406">
    <property type="component" value="Unassembled WGS sequence"/>
</dbReference>
<dbReference type="EMBL" id="BDDD01006384">
    <property type="protein sequence ID" value="GAV90565.1"/>
    <property type="molecule type" value="Genomic_DNA"/>
</dbReference>
<dbReference type="PANTHER" id="PTHR31953">
    <property type="entry name" value="BETA-FRUCTOFURANOSIDASE, INSOLUBLE ISOENZYME CWINV1-RELATED"/>
    <property type="match status" value="1"/>
</dbReference>
<dbReference type="InterPro" id="IPR001362">
    <property type="entry name" value="Glyco_hydro_32"/>
</dbReference>
<dbReference type="Pfam" id="PF00251">
    <property type="entry name" value="Glyco_hydro_32N"/>
    <property type="match status" value="1"/>
</dbReference>
<dbReference type="CDD" id="cd18624">
    <property type="entry name" value="GH32_Fruct1-like"/>
    <property type="match status" value="1"/>
</dbReference>
<proteinExistence type="inferred from homology"/>
<evidence type="ECO:0000256" key="2">
    <source>
        <dbReference type="ARBA" id="ARBA00022801"/>
    </source>
</evidence>
<dbReference type="STRING" id="3775.A0A1Q3DDQ8"/>
<sequence>FSATSLLLLFALLLGHSIVELEASHHFYQNLPNVETSSTNQPYRTAYHFQPPKWMNAPMIYKGIYHLFYQYSPKGPVWGTIVWAHYTSTDLVNWTPQDVAMYPSQLTDINGVWSGSATILPNGTPMILYTGANPQMAQTQNLAMAKNPSDPYLREWVKSPKNPLMAPTATNQVNSSSFRDPSTAWLGPDKTWRVVIGSKRNSRGLALLYRSKDFVHWIEAKHPLHSAKDTGMWECPFFPVSIQSPKGVDTSIFGTNVKHVLKVSLDDIKRDYYTIGTYNIDKEFVSSDDAWLRYDYDKFYAPKTFFDSAKNKRILWDWINESSSVIDDKKNEWCGVQVI</sequence>
<evidence type="ECO:0000256" key="1">
    <source>
        <dbReference type="ARBA" id="ARBA00009902"/>
    </source>
</evidence>
<comment type="caution">
    <text evidence="6">The sequence shown here is derived from an EMBL/GenBank/DDBJ whole genome shotgun (WGS) entry which is preliminary data.</text>
</comment>
<feature type="chain" id="PRO_5012433583" evidence="4">
    <location>
        <begin position="24"/>
        <end position="339"/>
    </location>
</feature>
<dbReference type="GO" id="GO:0005975">
    <property type="term" value="P:carbohydrate metabolic process"/>
    <property type="evidence" value="ECO:0007669"/>
    <property type="project" value="InterPro"/>
</dbReference>